<sequence>MRRSWPTRLIFLMILTIIVTMIAVAYSSSNHKFPHYKYKAPAPPTTYSPYRYFSPPPVTDSDSGAYDR</sequence>
<dbReference type="AlphaFoldDB" id="A0A565CKN9"/>
<accession>A0A565CKN9</accession>
<keyword evidence="3" id="KW-1185">Reference proteome</keyword>
<gene>
    <name evidence="2" type="ORF">ANE_LOCUS24737</name>
</gene>
<evidence type="ECO:0008006" key="4">
    <source>
        <dbReference type="Google" id="ProtNLM"/>
    </source>
</evidence>
<proteinExistence type="predicted"/>
<reference evidence="2" key="1">
    <citation type="submission" date="2019-07" db="EMBL/GenBank/DDBJ databases">
        <authorList>
            <person name="Dittberner H."/>
        </authorList>
    </citation>
    <scope>NUCLEOTIDE SEQUENCE [LARGE SCALE GENOMIC DNA]</scope>
</reference>
<protein>
    <recommendedName>
        <fullName evidence="4">Extensin domain-containing protein</fullName>
    </recommendedName>
</protein>
<feature type="signal peptide" evidence="1">
    <location>
        <begin position="1"/>
        <end position="27"/>
    </location>
</feature>
<evidence type="ECO:0000256" key="1">
    <source>
        <dbReference type="SAM" id="SignalP"/>
    </source>
</evidence>
<name>A0A565CKN9_9BRAS</name>
<feature type="chain" id="PRO_5021713572" description="Extensin domain-containing protein" evidence="1">
    <location>
        <begin position="28"/>
        <end position="68"/>
    </location>
</feature>
<dbReference type="Proteomes" id="UP000489600">
    <property type="component" value="Unassembled WGS sequence"/>
</dbReference>
<comment type="caution">
    <text evidence="2">The sequence shown here is derived from an EMBL/GenBank/DDBJ whole genome shotgun (WGS) entry which is preliminary data.</text>
</comment>
<organism evidence="2 3">
    <name type="scientific">Arabis nemorensis</name>
    <dbReference type="NCBI Taxonomy" id="586526"/>
    <lineage>
        <taxon>Eukaryota</taxon>
        <taxon>Viridiplantae</taxon>
        <taxon>Streptophyta</taxon>
        <taxon>Embryophyta</taxon>
        <taxon>Tracheophyta</taxon>
        <taxon>Spermatophyta</taxon>
        <taxon>Magnoliopsida</taxon>
        <taxon>eudicotyledons</taxon>
        <taxon>Gunneridae</taxon>
        <taxon>Pentapetalae</taxon>
        <taxon>rosids</taxon>
        <taxon>malvids</taxon>
        <taxon>Brassicales</taxon>
        <taxon>Brassicaceae</taxon>
        <taxon>Arabideae</taxon>
        <taxon>Arabis</taxon>
    </lineage>
</organism>
<dbReference type="OrthoDB" id="1100489at2759"/>
<evidence type="ECO:0000313" key="3">
    <source>
        <dbReference type="Proteomes" id="UP000489600"/>
    </source>
</evidence>
<evidence type="ECO:0000313" key="2">
    <source>
        <dbReference type="EMBL" id="VVB14293.1"/>
    </source>
</evidence>
<keyword evidence="1" id="KW-0732">Signal</keyword>
<dbReference type="EMBL" id="CABITT030000008">
    <property type="protein sequence ID" value="VVB14293.1"/>
    <property type="molecule type" value="Genomic_DNA"/>
</dbReference>